<dbReference type="CDD" id="cd13591">
    <property type="entry name" value="PBP2_HisGL1"/>
    <property type="match status" value="1"/>
</dbReference>
<evidence type="ECO:0000313" key="15">
    <source>
        <dbReference type="Proteomes" id="UP001321475"/>
    </source>
</evidence>
<reference evidence="15" key="1">
    <citation type="journal article" date="2019" name="Int. J. Syst. Evol. Microbiol.">
        <title>The Global Catalogue of Microorganisms (GCM) 10K type strain sequencing project: providing services to taxonomists for standard genome sequencing and annotation.</title>
        <authorList>
            <consortium name="The Broad Institute Genomics Platform"/>
            <consortium name="The Broad Institute Genome Sequencing Center for Infectious Disease"/>
            <person name="Wu L."/>
            <person name="Ma J."/>
        </authorList>
    </citation>
    <scope>NUCLEOTIDE SEQUENCE [LARGE SCALE GENOMIC DNA]</scope>
    <source>
        <strain evidence="15">NBRC 108565</strain>
    </source>
</reference>
<dbReference type="Gene3D" id="3.30.70.120">
    <property type="match status" value="1"/>
</dbReference>
<dbReference type="InterPro" id="IPR015867">
    <property type="entry name" value="N-reg_PII/ATP_PRibTrfase_C"/>
</dbReference>
<dbReference type="NCBIfam" id="TIGR00070">
    <property type="entry name" value="hisG"/>
    <property type="match status" value="1"/>
</dbReference>
<evidence type="ECO:0000256" key="1">
    <source>
        <dbReference type="ARBA" id="ARBA00000915"/>
    </source>
</evidence>
<evidence type="ECO:0000256" key="10">
    <source>
        <dbReference type="ARBA" id="ARBA00024861"/>
    </source>
</evidence>
<dbReference type="InterPro" id="IPR011322">
    <property type="entry name" value="N-reg_PII-like_a/b"/>
</dbReference>
<organism evidence="14 15">
    <name type="scientific">Paraoerskovia sediminicola</name>
    <dbReference type="NCBI Taxonomy" id="1138587"/>
    <lineage>
        <taxon>Bacteria</taxon>
        <taxon>Bacillati</taxon>
        <taxon>Actinomycetota</taxon>
        <taxon>Actinomycetes</taxon>
        <taxon>Micrococcales</taxon>
        <taxon>Cellulomonadaceae</taxon>
        <taxon>Paraoerskovia</taxon>
    </lineage>
</organism>
<evidence type="ECO:0000313" key="14">
    <source>
        <dbReference type="EMBL" id="BDZ43650.1"/>
    </source>
</evidence>
<dbReference type="SUPFAM" id="SSF54913">
    <property type="entry name" value="GlnB-like"/>
    <property type="match status" value="1"/>
</dbReference>
<evidence type="ECO:0000256" key="7">
    <source>
        <dbReference type="ARBA" id="ARBA00022676"/>
    </source>
</evidence>
<dbReference type="RefSeq" id="WP_286217828.1">
    <property type="nucleotide sequence ID" value="NZ_AP027729.1"/>
</dbReference>
<dbReference type="InterPro" id="IPR001348">
    <property type="entry name" value="ATP_PRibTrfase_HisG"/>
</dbReference>
<dbReference type="Proteomes" id="UP001321475">
    <property type="component" value="Chromosome"/>
</dbReference>
<dbReference type="HAMAP" id="MF_00079">
    <property type="entry name" value="HisG_Long"/>
    <property type="match status" value="1"/>
</dbReference>
<comment type="subcellular location">
    <subcellularLocation>
        <location evidence="11">Cytoplasm</location>
    </subcellularLocation>
</comment>
<evidence type="ECO:0000256" key="9">
    <source>
        <dbReference type="ARBA" id="ARBA00023102"/>
    </source>
</evidence>
<keyword evidence="6 11" id="KW-0028">Amino-acid biosynthesis</keyword>
<keyword evidence="11" id="KW-0547">Nucleotide-binding</keyword>
<evidence type="ECO:0000256" key="2">
    <source>
        <dbReference type="ARBA" id="ARBA00004667"/>
    </source>
</evidence>
<evidence type="ECO:0000259" key="12">
    <source>
        <dbReference type="Pfam" id="PF01634"/>
    </source>
</evidence>
<dbReference type="InterPro" id="IPR013820">
    <property type="entry name" value="ATP_PRibTrfase_cat"/>
</dbReference>
<dbReference type="PROSITE" id="PS01316">
    <property type="entry name" value="ATP_P_PHORIBOSYLTR"/>
    <property type="match status" value="1"/>
</dbReference>
<evidence type="ECO:0000256" key="11">
    <source>
        <dbReference type="HAMAP-Rule" id="MF_00079"/>
    </source>
</evidence>
<proteinExistence type="inferred from homology"/>
<evidence type="ECO:0000256" key="5">
    <source>
        <dbReference type="ARBA" id="ARBA00020998"/>
    </source>
</evidence>
<comment type="pathway">
    <text evidence="2 11">Amino-acid biosynthesis; L-histidine biosynthesis; L-histidine from 5-phospho-alpha-D-ribose 1-diphosphate: step 1/9.</text>
</comment>
<comment type="similarity">
    <text evidence="3 11">Belongs to the ATP phosphoribosyltransferase family. Long subfamily.</text>
</comment>
<evidence type="ECO:0000259" key="13">
    <source>
        <dbReference type="Pfam" id="PF08029"/>
    </source>
</evidence>
<keyword evidence="15" id="KW-1185">Reference proteome</keyword>
<dbReference type="InterPro" id="IPR020621">
    <property type="entry name" value="ATP-PRT_HisG_long"/>
</dbReference>
<keyword evidence="11" id="KW-0067">ATP-binding</keyword>
<dbReference type="PANTHER" id="PTHR21403:SF8">
    <property type="entry name" value="ATP PHOSPHORIBOSYLTRANSFERASE"/>
    <property type="match status" value="1"/>
</dbReference>
<evidence type="ECO:0000256" key="3">
    <source>
        <dbReference type="ARBA" id="ARBA00007955"/>
    </source>
</evidence>
<comment type="function">
    <text evidence="10 11">Catalyzes the condensation of ATP and 5-phosphoribose 1-diphosphate to form N'-(5'-phosphoribosyl)-ATP (PR-ATP). Has a crucial role in the pathway because the rate of histidine biosynthesis seems to be controlled primarily by regulation of HisG enzymatic activity.</text>
</comment>
<keyword evidence="11" id="KW-0963">Cytoplasm</keyword>
<dbReference type="NCBIfam" id="TIGR03455">
    <property type="entry name" value="HisG_C-term"/>
    <property type="match status" value="1"/>
</dbReference>
<dbReference type="EMBL" id="AP027729">
    <property type="protein sequence ID" value="BDZ43650.1"/>
    <property type="molecule type" value="Genomic_DNA"/>
</dbReference>
<gene>
    <name evidence="11 14" type="primary">hisG</name>
    <name evidence="14" type="ORF">GCM10025865_29490</name>
</gene>
<dbReference type="EC" id="2.4.2.17" evidence="4 11"/>
<keyword evidence="9 11" id="KW-0368">Histidine biosynthesis</keyword>
<keyword evidence="11" id="KW-0460">Magnesium</keyword>
<accession>A0ABM8G6A6</accession>
<comment type="activity regulation">
    <text evidence="11">Feedback inhibited by histidine.</text>
</comment>
<dbReference type="GO" id="GO:0016757">
    <property type="term" value="F:glycosyltransferase activity"/>
    <property type="evidence" value="ECO:0007669"/>
    <property type="project" value="UniProtKB-KW"/>
</dbReference>
<dbReference type="Pfam" id="PF01634">
    <property type="entry name" value="HisG"/>
    <property type="match status" value="1"/>
</dbReference>
<dbReference type="InterPro" id="IPR013115">
    <property type="entry name" value="HisG_C"/>
</dbReference>
<keyword evidence="8 11" id="KW-0808">Transferase</keyword>
<comment type="cofactor">
    <cofactor evidence="11">
        <name>Mg(2+)</name>
        <dbReference type="ChEBI" id="CHEBI:18420"/>
    </cofactor>
</comment>
<evidence type="ECO:0000256" key="8">
    <source>
        <dbReference type="ARBA" id="ARBA00022679"/>
    </source>
</evidence>
<sequence>MLRIAVPNKGSLSEPASAMLREAGYRQRRDTRELVLADPDNDVEFFFLRPRDVAVYVGAGTVDVGITGRDLLLDSGAAAEEHLPLGFAGSTFRFAAPAGTITTVEEIAGKRIASSYNLLVQRYLADQGVEPAEIVHLDGAVESSVRLGVADLIADVVETGTTLRAAGLEVFGEPILLSEAVLITRHGASEAPGLDVLTRRLQGVLTARQYVLMDYDVPVSLVDTAVALTPGLESPTVSPLHDSEWAAVRAMVPRKQTNQVMDALYDVGARAILVTSIHACRL</sequence>
<protein>
    <recommendedName>
        <fullName evidence="5 11">ATP phosphoribosyltransferase</fullName>
        <shortName evidence="11">ATP-PRT</shortName>
        <shortName evidence="11">ATP-PRTase</shortName>
        <ecNumber evidence="4 11">2.4.2.17</ecNumber>
    </recommendedName>
</protein>
<keyword evidence="11" id="KW-0479">Metal-binding</keyword>
<dbReference type="InterPro" id="IPR018198">
    <property type="entry name" value="ATP_PRibTrfase_CS"/>
</dbReference>
<feature type="domain" description="ATP phosphoribosyltransferase catalytic" evidence="12">
    <location>
        <begin position="49"/>
        <end position="202"/>
    </location>
</feature>
<keyword evidence="7 11" id="KW-0328">Glycosyltransferase</keyword>
<dbReference type="PANTHER" id="PTHR21403">
    <property type="entry name" value="ATP PHOSPHORIBOSYLTRANSFERASE ATP-PRTASE"/>
    <property type="match status" value="1"/>
</dbReference>
<dbReference type="SUPFAM" id="SSF53850">
    <property type="entry name" value="Periplasmic binding protein-like II"/>
    <property type="match status" value="1"/>
</dbReference>
<feature type="domain" description="Histidine biosynthesis HisG C-terminal" evidence="13">
    <location>
        <begin position="207"/>
        <end position="278"/>
    </location>
</feature>
<dbReference type="Gene3D" id="3.40.190.10">
    <property type="entry name" value="Periplasmic binding protein-like II"/>
    <property type="match status" value="2"/>
</dbReference>
<dbReference type="Pfam" id="PF08029">
    <property type="entry name" value="HisG_C"/>
    <property type="match status" value="1"/>
</dbReference>
<name>A0ABM8G6A6_9CELL</name>
<comment type="catalytic activity">
    <reaction evidence="1 11">
        <text>1-(5-phospho-beta-D-ribosyl)-ATP + diphosphate = 5-phospho-alpha-D-ribose 1-diphosphate + ATP</text>
        <dbReference type="Rhea" id="RHEA:18473"/>
        <dbReference type="ChEBI" id="CHEBI:30616"/>
        <dbReference type="ChEBI" id="CHEBI:33019"/>
        <dbReference type="ChEBI" id="CHEBI:58017"/>
        <dbReference type="ChEBI" id="CHEBI:73183"/>
        <dbReference type="EC" id="2.4.2.17"/>
    </reaction>
</comment>
<evidence type="ECO:0000256" key="4">
    <source>
        <dbReference type="ARBA" id="ARBA00011946"/>
    </source>
</evidence>
<evidence type="ECO:0000256" key="6">
    <source>
        <dbReference type="ARBA" id="ARBA00022605"/>
    </source>
</evidence>